<protein>
    <submittedName>
        <fullName evidence="3">Uncharacterized protein</fullName>
    </submittedName>
</protein>
<name>A0A8K0TS92_9PEZI</name>
<keyword evidence="4" id="KW-1185">Reference proteome</keyword>
<reference evidence="3" key="1">
    <citation type="journal article" date="2021" name="Nat. Commun.">
        <title>Genetic determinants of endophytism in the Arabidopsis root mycobiome.</title>
        <authorList>
            <person name="Mesny F."/>
            <person name="Miyauchi S."/>
            <person name="Thiergart T."/>
            <person name="Pickel B."/>
            <person name="Atanasova L."/>
            <person name="Karlsson M."/>
            <person name="Huettel B."/>
            <person name="Barry K.W."/>
            <person name="Haridas S."/>
            <person name="Chen C."/>
            <person name="Bauer D."/>
            <person name="Andreopoulos W."/>
            <person name="Pangilinan J."/>
            <person name="LaButti K."/>
            <person name="Riley R."/>
            <person name="Lipzen A."/>
            <person name="Clum A."/>
            <person name="Drula E."/>
            <person name="Henrissat B."/>
            <person name="Kohler A."/>
            <person name="Grigoriev I.V."/>
            <person name="Martin F.M."/>
            <person name="Hacquard S."/>
        </authorList>
    </citation>
    <scope>NUCLEOTIDE SEQUENCE</scope>
    <source>
        <strain evidence="3">MPI-CAGE-AT-0016</strain>
    </source>
</reference>
<evidence type="ECO:0000313" key="3">
    <source>
        <dbReference type="EMBL" id="KAH7375750.1"/>
    </source>
</evidence>
<comment type="caution">
    <text evidence="3">The sequence shown here is derived from an EMBL/GenBank/DDBJ whole genome shotgun (WGS) entry which is preliminary data.</text>
</comment>
<feature type="compositionally biased region" description="Basic and acidic residues" evidence="1">
    <location>
        <begin position="365"/>
        <end position="379"/>
    </location>
</feature>
<evidence type="ECO:0000313" key="4">
    <source>
        <dbReference type="Proteomes" id="UP000813385"/>
    </source>
</evidence>
<feature type="transmembrane region" description="Helical" evidence="2">
    <location>
        <begin position="86"/>
        <end position="106"/>
    </location>
</feature>
<feature type="compositionally biased region" description="Polar residues" evidence="1">
    <location>
        <begin position="265"/>
        <end position="279"/>
    </location>
</feature>
<evidence type="ECO:0000256" key="1">
    <source>
        <dbReference type="SAM" id="MobiDB-lite"/>
    </source>
</evidence>
<accession>A0A8K0TS92</accession>
<feature type="region of interest" description="Disordered" evidence="1">
    <location>
        <begin position="238"/>
        <end position="312"/>
    </location>
</feature>
<feature type="transmembrane region" description="Helical" evidence="2">
    <location>
        <begin position="112"/>
        <end position="136"/>
    </location>
</feature>
<keyword evidence="2" id="KW-0812">Transmembrane</keyword>
<dbReference type="Proteomes" id="UP000813385">
    <property type="component" value="Unassembled WGS sequence"/>
</dbReference>
<feature type="compositionally biased region" description="Basic and acidic residues" evidence="1">
    <location>
        <begin position="409"/>
        <end position="419"/>
    </location>
</feature>
<dbReference type="AlphaFoldDB" id="A0A8K0TS92"/>
<dbReference type="EMBL" id="JAGPXD010000001">
    <property type="protein sequence ID" value="KAH7375750.1"/>
    <property type="molecule type" value="Genomic_DNA"/>
</dbReference>
<keyword evidence="2" id="KW-0472">Membrane</keyword>
<feature type="transmembrane region" description="Helical" evidence="2">
    <location>
        <begin position="191"/>
        <end position="219"/>
    </location>
</feature>
<feature type="region of interest" description="Disordered" evidence="1">
    <location>
        <begin position="405"/>
        <end position="557"/>
    </location>
</feature>
<proteinExistence type="predicted"/>
<feature type="compositionally biased region" description="Basic and acidic residues" evidence="1">
    <location>
        <begin position="299"/>
        <end position="308"/>
    </location>
</feature>
<dbReference type="OrthoDB" id="5404940at2759"/>
<gene>
    <name evidence="3" type="ORF">B0T11DRAFT_335048</name>
</gene>
<feature type="region of interest" description="Disordered" evidence="1">
    <location>
        <begin position="1"/>
        <end position="23"/>
    </location>
</feature>
<sequence>MAGHQPYLYEPMGRQDNRFPQSTFDPKAITRASFEPRQPRPRQDGPLVSFNRHPDAHMVLTHRSNDYQSLSPRIKTLIKCLRVLQLALRVLQLIGAAGILTLYILMTNVPTVAAWVLRIAPGVAVFHCSYGIYHMARRAGGRTPASSAAYQVFAGVSDTCLIPIYAFGVVVVRGQGSEWSTRLSNPDLMQYFLPAAEYAALGCGILHLITLCVSVWLGVMFRKIALMPPDLNPLEDRFTTRAKHRRNKSSVATTATLESEKRLSTPYSDQRHSATSLNDVSRPPTIPFLRTRTNSGDSHFSRDSRVDLPSRQYQIVPANASPRASIVSTIPRRSAVGLPTSRNSYTAVSSMGPDELPDSPPSRPQPRDTDSHPLADSHHRPAKFTETWCATDSLISRTQHRNRMLAKGETQRQRTDHPQAYEAVGGRYDSREDGSDSEPDERDVTSRDYEADSNGTLHPEPLGSNPPRPRDEASRMVPHPLHPRSSFAERENGFFSKPYGQLKPATPPVMVGNGRQVSSGNDYAHQSTLGIGRRNVSGKVAEEGRAVQGRWRSTLDT</sequence>
<organism evidence="3 4">
    <name type="scientific">Plectosphaerella cucumerina</name>
    <dbReference type="NCBI Taxonomy" id="40658"/>
    <lineage>
        <taxon>Eukaryota</taxon>
        <taxon>Fungi</taxon>
        <taxon>Dikarya</taxon>
        <taxon>Ascomycota</taxon>
        <taxon>Pezizomycotina</taxon>
        <taxon>Sordariomycetes</taxon>
        <taxon>Hypocreomycetidae</taxon>
        <taxon>Glomerellales</taxon>
        <taxon>Plectosphaerellaceae</taxon>
        <taxon>Plectosphaerella</taxon>
    </lineage>
</organism>
<feature type="compositionally biased region" description="Polar residues" evidence="1">
    <location>
        <begin position="340"/>
        <end position="349"/>
    </location>
</feature>
<feature type="region of interest" description="Disordered" evidence="1">
    <location>
        <begin position="336"/>
        <end position="383"/>
    </location>
</feature>
<feature type="compositionally biased region" description="Polar residues" evidence="1">
    <location>
        <begin position="515"/>
        <end position="529"/>
    </location>
</feature>
<evidence type="ECO:0000256" key="2">
    <source>
        <dbReference type="SAM" id="Phobius"/>
    </source>
</evidence>
<keyword evidence="2" id="KW-1133">Transmembrane helix</keyword>